<dbReference type="GO" id="GO:0003824">
    <property type="term" value="F:catalytic activity"/>
    <property type="evidence" value="ECO:0007669"/>
    <property type="project" value="InterPro"/>
</dbReference>
<dbReference type="InterPro" id="IPR023885">
    <property type="entry name" value="4Fe4S-binding_SPASM_dom"/>
</dbReference>
<dbReference type="EMBL" id="LGFG01000191">
    <property type="protein sequence ID" value="KUK22325.1"/>
    <property type="molecule type" value="Genomic_DNA"/>
</dbReference>
<dbReference type="PROSITE" id="PS51918">
    <property type="entry name" value="RADICAL_SAM"/>
    <property type="match status" value="1"/>
</dbReference>
<evidence type="ECO:0000256" key="4">
    <source>
        <dbReference type="ARBA" id="ARBA00022723"/>
    </source>
</evidence>
<keyword evidence="2" id="KW-0004">4Fe-4S</keyword>
<gene>
    <name evidence="8" type="ORF">XD57_1576</name>
</gene>
<keyword evidence="3" id="KW-0949">S-adenosyl-L-methionine</keyword>
<accession>A0A101EPA2</accession>
<dbReference type="PATRIC" id="fig|93930.3.peg.674"/>
<dbReference type="Gene3D" id="3.20.20.70">
    <property type="entry name" value="Aldolase class I"/>
    <property type="match status" value="1"/>
</dbReference>
<dbReference type="PANTHER" id="PTHR43787">
    <property type="entry name" value="FEMO COFACTOR BIOSYNTHESIS PROTEIN NIFB-RELATED"/>
    <property type="match status" value="1"/>
</dbReference>
<dbReference type="NCBIfam" id="TIGR04085">
    <property type="entry name" value="rSAM_more_4Fe4S"/>
    <property type="match status" value="1"/>
</dbReference>
<evidence type="ECO:0000256" key="2">
    <source>
        <dbReference type="ARBA" id="ARBA00022485"/>
    </source>
</evidence>
<dbReference type="CDD" id="cd01335">
    <property type="entry name" value="Radical_SAM"/>
    <property type="match status" value="1"/>
</dbReference>
<dbReference type="SFLD" id="SFLDS00029">
    <property type="entry name" value="Radical_SAM"/>
    <property type="match status" value="1"/>
</dbReference>
<dbReference type="GO" id="GO:0046872">
    <property type="term" value="F:metal ion binding"/>
    <property type="evidence" value="ECO:0007669"/>
    <property type="project" value="UniProtKB-KW"/>
</dbReference>
<dbReference type="SUPFAM" id="SSF102114">
    <property type="entry name" value="Radical SAM enzymes"/>
    <property type="match status" value="1"/>
</dbReference>
<dbReference type="SFLD" id="SFLDG01067">
    <property type="entry name" value="SPASM/twitch_domain_containing"/>
    <property type="match status" value="1"/>
</dbReference>
<dbReference type="InterPro" id="IPR006638">
    <property type="entry name" value="Elp3/MiaA/NifB-like_rSAM"/>
</dbReference>
<dbReference type="PROSITE" id="PS01305">
    <property type="entry name" value="MOAA_NIFB_PQQE"/>
    <property type="match status" value="1"/>
</dbReference>
<evidence type="ECO:0000256" key="5">
    <source>
        <dbReference type="ARBA" id="ARBA00023004"/>
    </source>
</evidence>
<dbReference type="AlphaFoldDB" id="A0A101EPA2"/>
<sequence>MKPSRFNLVINESDGTLLFNTLSQALLWIDRKNTNKVLKTLEDPSSAELSKAEVEKLKRGMFLLDDNFDELEFLKFRFNTYRYSDRFLRYTIVLTHSCNFDCVYCYQKVIHISSGSYISEKVQSNFLLDVERKLEYQKPNLLSVTFYGGEPLLLEETVVNLSSKLKRLCEKYGVKYDSFIVTNGYLLTEKMVDDLQKAGIKALDITLDGTEVYHDRYRKARNGAPTFSSIFENIFRAVNKGLFVQIRVNVSRENIEDVKKLIDRIAEKKLRVEFNFQPIEIVEGNPTGFQDTALNTEEFAEIETKLWWYIREKIPEYPFEYFKKPRFARCDAMCKNSFVVDVDGRVYKCWGELGMENCSGFLKETGVEFTGSYLKWLTYDPLEDEECRRCLVLPFCMGGCAFNRVVYRTLKSSKVKKPHTCIPLRYNLNEFIKIVADYKRRSAVHGISQRSSGG</sequence>
<dbReference type="SMART" id="SM00729">
    <property type="entry name" value="Elp3"/>
    <property type="match status" value="1"/>
</dbReference>
<comment type="cofactor">
    <cofactor evidence="1">
        <name>[4Fe-4S] cluster</name>
        <dbReference type="ChEBI" id="CHEBI:49883"/>
    </cofactor>
</comment>
<dbReference type="PANTHER" id="PTHR43787:SF3">
    <property type="entry name" value="ARYLSULFATASE REGULATORY PROTEIN"/>
    <property type="match status" value="1"/>
</dbReference>
<evidence type="ECO:0000313" key="9">
    <source>
        <dbReference type="Proteomes" id="UP000058636"/>
    </source>
</evidence>
<dbReference type="Pfam" id="PF04055">
    <property type="entry name" value="Radical_SAM"/>
    <property type="match status" value="1"/>
</dbReference>
<keyword evidence="5" id="KW-0408">Iron</keyword>
<name>A0A101EPA2_9THEM</name>
<dbReference type="InterPro" id="IPR013785">
    <property type="entry name" value="Aldolase_TIM"/>
</dbReference>
<keyword evidence="6" id="KW-0411">Iron-sulfur</keyword>
<reference evidence="8 9" key="1">
    <citation type="journal article" date="2015" name="MBio">
        <title>Genome-Resolved Metagenomic Analysis Reveals Roles for Candidate Phyla and Other Microbial Community Members in Biogeochemical Transformations in Oil Reservoirs.</title>
        <authorList>
            <person name="Hu P."/>
            <person name="Tom L."/>
            <person name="Singh A."/>
            <person name="Thomas B.C."/>
            <person name="Baker B.J."/>
            <person name="Piceno Y.M."/>
            <person name="Andersen G.L."/>
            <person name="Banfield J.F."/>
        </authorList>
    </citation>
    <scope>NUCLEOTIDE SEQUENCE [LARGE SCALE GENOMIC DNA]</scope>
    <source>
        <strain evidence="8">46_26</strain>
    </source>
</reference>
<proteinExistence type="predicted"/>
<evidence type="ECO:0000259" key="7">
    <source>
        <dbReference type="PROSITE" id="PS51918"/>
    </source>
</evidence>
<comment type="caution">
    <text evidence="8">The sequence shown here is derived from an EMBL/GenBank/DDBJ whole genome shotgun (WGS) entry which is preliminary data.</text>
</comment>
<protein>
    <submittedName>
        <fullName evidence="8">Radical SAM domain protein</fullName>
    </submittedName>
</protein>
<keyword evidence="4" id="KW-0479">Metal-binding</keyword>
<dbReference type="Proteomes" id="UP000058636">
    <property type="component" value="Unassembled WGS sequence"/>
</dbReference>
<evidence type="ECO:0000256" key="6">
    <source>
        <dbReference type="ARBA" id="ARBA00023014"/>
    </source>
</evidence>
<evidence type="ECO:0000313" key="8">
    <source>
        <dbReference type="EMBL" id="KUK22325.1"/>
    </source>
</evidence>
<evidence type="ECO:0000256" key="1">
    <source>
        <dbReference type="ARBA" id="ARBA00001966"/>
    </source>
</evidence>
<dbReference type="GO" id="GO:0051539">
    <property type="term" value="F:4 iron, 4 sulfur cluster binding"/>
    <property type="evidence" value="ECO:0007669"/>
    <property type="project" value="UniProtKB-KW"/>
</dbReference>
<dbReference type="InterPro" id="IPR058240">
    <property type="entry name" value="rSAM_sf"/>
</dbReference>
<dbReference type="GO" id="GO:0032324">
    <property type="term" value="P:molybdopterin cofactor biosynthetic process"/>
    <property type="evidence" value="ECO:0007669"/>
    <property type="project" value="UniProtKB-ARBA"/>
</dbReference>
<feature type="domain" description="Radical SAM core" evidence="7">
    <location>
        <begin position="83"/>
        <end position="320"/>
    </location>
</feature>
<dbReference type="InterPro" id="IPR000385">
    <property type="entry name" value="MoaA_NifB_PqqE_Fe-S-bd_CS"/>
</dbReference>
<organism evidence="8 9">
    <name type="scientific">Thermotoga petrophila</name>
    <dbReference type="NCBI Taxonomy" id="93929"/>
    <lineage>
        <taxon>Bacteria</taxon>
        <taxon>Thermotogati</taxon>
        <taxon>Thermotogota</taxon>
        <taxon>Thermotogae</taxon>
        <taxon>Thermotogales</taxon>
        <taxon>Thermotogaceae</taxon>
        <taxon>Thermotoga</taxon>
    </lineage>
</organism>
<dbReference type="InterPro" id="IPR007197">
    <property type="entry name" value="rSAM"/>
</dbReference>
<dbReference type="UniPathway" id="UPA00782"/>
<evidence type="ECO:0000256" key="3">
    <source>
        <dbReference type="ARBA" id="ARBA00022691"/>
    </source>
</evidence>